<dbReference type="AlphaFoldDB" id="A0A836KHG5"/>
<accession>A0A836KHG5</accession>
<dbReference type="GeneID" id="92513165"/>
<gene>
    <name evidence="2" type="ORF">LSCM1_03101</name>
</gene>
<feature type="region of interest" description="Disordered" evidence="1">
    <location>
        <begin position="56"/>
        <end position="91"/>
    </location>
</feature>
<proteinExistence type="predicted"/>
<evidence type="ECO:0000313" key="2">
    <source>
        <dbReference type="EMBL" id="KAG5474321.1"/>
    </source>
</evidence>
<dbReference type="OrthoDB" id="273320at2759"/>
<reference evidence="2 3" key="1">
    <citation type="submission" date="2021-03" db="EMBL/GenBank/DDBJ databases">
        <title>Leishmania (Mundinia) martiniquensis Genome sequencing and assembly.</title>
        <authorList>
            <person name="Almutairi H."/>
            <person name="Gatherer D."/>
        </authorList>
    </citation>
    <scope>NUCLEOTIDE SEQUENCE [LARGE SCALE GENOMIC DNA]</scope>
    <source>
        <strain evidence="2">LSCM1</strain>
    </source>
</reference>
<dbReference type="RefSeq" id="XP_067177263.1">
    <property type="nucleotide sequence ID" value="XM_067320653.1"/>
</dbReference>
<evidence type="ECO:0000313" key="3">
    <source>
        <dbReference type="Proteomes" id="UP000673552"/>
    </source>
</evidence>
<keyword evidence="3" id="KW-1185">Reference proteome</keyword>
<comment type="caution">
    <text evidence="2">The sequence shown here is derived from an EMBL/GenBank/DDBJ whole genome shotgun (WGS) entry which is preliminary data.</text>
</comment>
<dbReference type="Proteomes" id="UP000673552">
    <property type="component" value="Chromosome 28"/>
</dbReference>
<evidence type="ECO:0000256" key="1">
    <source>
        <dbReference type="SAM" id="MobiDB-lite"/>
    </source>
</evidence>
<sequence>MNEMEHFVASTHASRCDIMRYMQQLRDLDERIECHLAHLRSIAAVRVAYQTAQARMTHSDRRVRGGPTGVRRGARQRGSGSRGIGGSSASAAATVRVHEEGDADANFQADNDLDQDDAETVAAAYAAELKRQFAWHEMCVRRQCHERDALAAELMERCSEVRLSLASRLANFASVADAPVTELSG</sequence>
<name>A0A836KHG5_9TRYP</name>
<organism evidence="2 3">
    <name type="scientific">Leishmania martiniquensis</name>
    <dbReference type="NCBI Taxonomy" id="1580590"/>
    <lineage>
        <taxon>Eukaryota</taxon>
        <taxon>Discoba</taxon>
        <taxon>Euglenozoa</taxon>
        <taxon>Kinetoplastea</taxon>
        <taxon>Metakinetoplastina</taxon>
        <taxon>Trypanosomatida</taxon>
        <taxon>Trypanosomatidae</taxon>
        <taxon>Leishmaniinae</taxon>
        <taxon>Leishmania</taxon>
    </lineage>
</organism>
<dbReference type="EMBL" id="JAFEUZ010000028">
    <property type="protein sequence ID" value="KAG5474321.1"/>
    <property type="molecule type" value="Genomic_DNA"/>
</dbReference>
<protein>
    <submittedName>
        <fullName evidence="2">Uncharacterized protein</fullName>
    </submittedName>
</protein>
<dbReference type="KEGG" id="lmat:92513165"/>
<dbReference type="SMR" id="A0A836KHG5"/>